<name>A0A8T7H0C5_9EURY</name>
<dbReference type="Proteomes" id="UP000737555">
    <property type="component" value="Unassembled WGS sequence"/>
</dbReference>
<evidence type="ECO:0000259" key="1">
    <source>
        <dbReference type="Pfam" id="PF01208"/>
    </source>
</evidence>
<organism evidence="2 3">
    <name type="scientific">Methanoculleus bourgensis</name>
    <dbReference type="NCBI Taxonomy" id="83986"/>
    <lineage>
        <taxon>Archaea</taxon>
        <taxon>Methanobacteriati</taxon>
        <taxon>Methanobacteriota</taxon>
        <taxon>Stenosarchaea group</taxon>
        <taxon>Methanomicrobia</taxon>
        <taxon>Methanomicrobiales</taxon>
        <taxon>Methanomicrobiaceae</taxon>
        <taxon>Methanoculleus</taxon>
    </lineage>
</organism>
<dbReference type="InterPro" id="IPR000257">
    <property type="entry name" value="Uroporphyrinogen_deCOase"/>
</dbReference>
<dbReference type="PANTHER" id="PTHR47099">
    <property type="entry name" value="METHYLCOBAMIDE:COM METHYLTRANSFERASE MTBA"/>
    <property type="match status" value="1"/>
</dbReference>
<comment type="caution">
    <text evidence="2">The sequence shown here is derived from an EMBL/GenBank/DDBJ whole genome shotgun (WGS) entry which is preliminary data.</text>
</comment>
<dbReference type="InterPro" id="IPR038071">
    <property type="entry name" value="UROD/MetE-like_sf"/>
</dbReference>
<keyword evidence="2" id="KW-0808">Transferase</keyword>
<dbReference type="Gene3D" id="3.20.20.210">
    <property type="match status" value="1"/>
</dbReference>
<evidence type="ECO:0000313" key="2">
    <source>
        <dbReference type="EMBL" id="NQS77831.1"/>
    </source>
</evidence>
<feature type="domain" description="Uroporphyrinogen decarboxylase (URO-D)" evidence="1">
    <location>
        <begin position="7"/>
        <end position="339"/>
    </location>
</feature>
<protein>
    <submittedName>
        <fullName evidence="2">Methylcobamide--CoM methyltransferase MtbA</fullName>
    </submittedName>
</protein>
<evidence type="ECO:0000313" key="3">
    <source>
        <dbReference type="Proteomes" id="UP000737555"/>
    </source>
</evidence>
<dbReference type="AlphaFoldDB" id="A0A8T7H0C5"/>
<dbReference type="CDD" id="cd03465">
    <property type="entry name" value="URO-D_like"/>
    <property type="match status" value="1"/>
</dbReference>
<proteinExistence type="predicted"/>
<gene>
    <name evidence="2" type="ORF">HQQ74_03805</name>
</gene>
<accession>A0A8T7H0C5</accession>
<sequence>MTGEMTPAERTAVTMGFEEPDRVPLFLLFTIYGAKELGLSIRDYFSRPEYVAEGQMRLQKKFGGDCLNPFCYAAVEVEAWGGEVIFAEDGPPNAGLPPIRSPEEIESLEVPLVEESPGLLFGLRTIELLKKEVGDDVPIMGSVVSPFSLPVMQLGFDAYLDLLYGEPDLFWTLMKKNEEFCVEWANAQVEAGATAVGYADPLASPDMIPPDLYRRTGFVVARRTIPRIEAGVATSLASARALPIIDDLAGTGSVGVGVSAFDDLATVKRQCAGRLTVLGNLNAIEMRRWTPAQAEAEVKRAIAAAGPGGGFVLSDNHGEIPWQVPESVLMAIAAAVRKWGNYPLDWVSG</sequence>
<dbReference type="EMBL" id="JABMJE010000034">
    <property type="protein sequence ID" value="NQS77831.1"/>
    <property type="molecule type" value="Genomic_DNA"/>
</dbReference>
<dbReference type="PANTHER" id="PTHR47099:SF1">
    <property type="entry name" value="METHYLCOBAMIDE:COM METHYLTRANSFERASE MTBA"/>
    <property type="match status" value="1"/>
</dbReference>
<dbReference type="SUPFAM" id="SSF51726">
    <property type="entry name" value="UROD/MetE-like"/>
    <property type="match status" value="1"/>
</dbReference>
<keyword evidence="2" id="KW-0489">Methyltransferase</keyword>
<dbReference type="InterPro" id="IPR052024">
    <property type="entry name" value="Methanogen_methyltrans"/>
</dbReference>
<dbReference type="GO" id="GO:0004853">
    <property type="term" value="F:uroporphyrinogen decarboxylase activity"/>
    <property type="evidence" value="ECO:0007669"/>
    <property type="project" value="InterPro"/>
</dbReference>
<dbReference type="GO" id="GO:0032259">
    <property type="term" value="P:methylation"/>
    <property type="evidence" value="ECO:0007669"/>
    <property type="project" value="UniProtKB-KW"/>
</dbReference>
<dbReference type="GO" id="GO:0008168">
    <property type="term" value="F:methyltransferase activity"/>
    <property type="evidence" value="ECO:0007669"/>
    <property type="project" value="UniProtKB-KW"/>
</dbReference>
<dbReference type="Pfam" id="PF01208">
    <property type="entry name" value="URO-D"/>
    <property type="match status" value="1"/>
</dbReference>
<dbReference type="GO" id="GO:0006779">
    <property type="term" value="P:porphyrin-containing compound biosynthetic process"/>
    <property type="evidence" value="ECO:0007669"/>
    <property type="project" value="InterPro"/>
</dbReference>
<reference evidence="2" key="1">
    <citation type="submission" date="2020-05" db="EMBL/GenBank/DDBJ databases">
        <title>The first insight into the ecology of ammonia-tolerant syntrophic propionate oxidizing bacteria.</title>
        <authorList>
            <person name="Singh A."/>
            <person name="Schnurer A."/>
            <person name="Westerholm M."/>
        </authorList>
    </citation>
    <scope>NUCLEOTIDE SEQUENCE</scope>
    <source>
        <strain evidence="2">MAG54</strain>
    </source>
</reference>